<dbReference type="InterPro" id="IPR011256">
    <property type="entry name" value="Reg_factor_effector_dom_sf"/>
</dbReference>
<evidence type="ECO:0000313" key="3">
    <source>
        <dbReference type="Proteomes" id="UP001597049"/>
    </source>
</evidence>
<accession>A0ABW3GS93</accession>
<organism evidence="2 3">
    <name type="scientific">Psychroflexus salinarum</name>
    <dbReference type="NCBI Taxonomy" id="546024"/>
    <lineage>
        <taxon>Bacteria</taxon>
        <taxon>Pseudomonadati</taxon>
        <taxon>Bacteroidota</taxon>
        <taxon>Flavobacteriia</taxon>
        <taxon>Flavobacteriales</taxon>
        <taxon>Flavobacteriaceae</taxon>
        <taxon>Psychroflexus</taxon>
    </lineage>
</organism>
<feature type="transmembrane region" description="Helical" evidence="1">
    <location>
        <begin position="7"/>
        <end position="27"/>
    </location>
</feature>
<dbReference type="RefSeq" id="WP_379658782.1">
    <property type="nucleotide sequence ID" value="NZ_JBHTIV010000023.1"/>
</dbReference>
<keyword evidence="1" id="KW-0812">Transmembrane</keyword>
<proteinExistence type="predicted"/>
<keyword evidence="1" id="KW-1133">Transmembrane helix</keyword>
<name>A0ABW3GS93_9FLAO</name>
<keyword evidence="1" id="KW-0472">Membrane</keyword>
<evidence type="ECO:0000313" key="2">
    <source>
        <dbReference type="EMBL" id="MFD0933489.1"/>
    </source>
</evidence>
<comment type="caution">
    <text evidence="2">The sequence shown here is derived from an EMBL/GenBank/DDBJ whole genome shotgun (WGS) entry which is preliminary data.</text>
</comment>
<dbReference type="Proteomes" id="UP001597049">
    <property type="component" value="Unassembled WGS sequence"/>
</dbReference>
<gene>
    <name evidence="2" type="ORF">ACFQ0R_12860</name>
</gene>
<sequence>MKFFKYLFFLIVLIFVVGSLYIATISIPEEKTLNFETPITAELFEQKIQDLSTYENWFSFPQKSTSEPRLSSAEDFENTTLSWQNETFEAINFQNKNLDEDSIQQRLVLKTWLSSSEFDIRWKFESSENVSNIIVHLKSDANFWQKTEYVFTGKTHLEITEKAITQSLKTLEQTITKEISVYDISPIGKLETGGFYILHATSASRLNFDSILRKSKPIFQSIEEFMKQQELDIFKGKLIVFENFYNDSENIIFSAGIGSKNQVAIPNYFEVLSKQIRSNVYFKTQLKGDYINLKELLSIAEATIEKRELVIDKTLKPYLEFQVDSSDTVNPAEWVTNFYIPIFEN</sequence>
<dbReference type="EMBL" id="JBHTIV010000023">
    <property type="protein sequence ID" value="MFD0933489.1"/>
    <property type="molecule type" value="Genomic_DNA"/>
</dbReference>
<keyword evidence="3" id="KW-1185">Reference proteome</keyword>
<protein>
    <submittedName>
        <fullName evidence="2">AraC family transcriptional regulator</fullName>
    </submittedName>
</protein>
<dbReference type="Gene3D" id="3.20.80.10">
    <property type="entry name" value="Regulatory factor, effector binding domain"/>
    <property type="match status" value="1"/>
</dbReference>
<evidence type="ECO:0000256" key="1">
    <source>
        <dbReference type="SAM" id="Phobius"/>
    </source>
</evidence>
<reference evidence="3" key="1">
    <citation type="journal article" date="2019" name="Int. J. Syst. Evol. Microbiol.">
        <title>The Global Catalogue of Microorganisms (GCM) 10K type strain sequencing project: providing services to taxonomists for standard genome sequencing and annotation.</title>
        <authorList>
            <consortium name="The Broad Institute Genomics Platform"/>
            <consortium name="The Broad Institute Genome Sequencing Center for Infectious Disease"/>
            <person name="Wu L."/>
            <person name="Ma J."/>
        </authorList>
    </citation>
    <scope>NUCLEOTIDE SEQUENCE [LARGE SCALE GENOMIC DNA]</scope>
    <source>
        <strain evidence="3">CCUG 56752</strain>
    </source>
</reference>